<comment type="caution">
    <text evidence="1">The sequence shown here is derived from an EMBL/GenBank/DDBJ whole genome shotgun (WGS) entry which is preliminary data.</text>
</comment>
<sequence length="180" mass="20623">MWLIPLSKAEAEKIIHKAYNAALEHAKKSGARVEPLMPRHLYGEEHEKYGYSLALGRITPRLPEASVIVIWGMYNYDEYFDYVRFVEGGRTVEWFVEPVAYYPEKTGVWIDEPLVFHAGFYIETHTTSGEQRDRVYGWPLGFAAVPRQPPAPARPVRGRRARERRAAAEESGEGETGEKK</sequence>
<evidence type="ECO:0000313" key="1">
    <source>
        <dbReference type="EMBL" id="MFB6491159.1"/>
    </source>
</evidence>
<organism evidence="1 2">
    <name type="scientific">Thermoproteus sp. AZ2</name>
    <dbReference type="NCBI Taxonomy" id="1609232"/>
    <lineage>
        <taxon>Archaea</taxon>
        <taxon>Thermoproteota</taxon>
        <taxon>Thermoprotei</taxon>
        <taxon>Thermoproteales</taxon>
        <taxon>Thermoproteaceae</taxon>
        <taxon>Thermoproteus</taxon>
    </lineage>
</organism>
<dbReference type="EMBL" id="JZWT02000023">
    <property type="protein sequence ID" value="MFB6491159.1"/>
    <property type="molecule type" value="Genomic_DNA"/>
</dbReference>
<name>A0ACC6V269_9CREN</name>
<proteinExistence type="predicted"/>
<gene>
    <name evidence="1" type="ORF">TU35_008005</name>
</gene>
<accession>A0ACC6V269</accession>
<evidence type="ECO:0000313" key="2">
    <source>
        <dbReference type="Proteomes" id="UP000033636"/>
    </source>
</evidence>
<dbReference type="Proteomes" id="UP000033636">
    <property type="component" value="Unassembled WGS sequence"/>
</dbReference>
<reference evidence="1" key="1">
    <citation type="submission" date="2024-07" db="EMBL/GenBank/DDBJ databases">
        <title>Metagenome and Metagenome-Assembled Genomes of Archaea from a hot spring from the geothermal field of Los Azufres, Mexico.</title>
        <authorList>
            <person name="Marin-Paredes R."/>
            <person name="Martinez-Romero E."/>
            <person name="Servin-Garciduenas L.E."/>
        </authorList>
    </citation>
    <scope>NUCLEOTIDE SEQUENCE</scope>
</reference>
<protein>
    <submittedName>
        <fullName evidence="1">Uncharacterized protein</fullName>
    </submittedName>
</protein>